<evidence type="ECO:0000313" key="3">
    <source>
        <dbReference type="Proteomes" id="UP000004318"/>
    </source>
</evidence>
<proteinExistence type="predicted"/>
<gene>
    <name evidence="2" type="ORF">OB2597_03459</name>
</gene>
<dbReference type="InterPro" id="IPR025227">
    <property type="entry name" value="DUF4169"/>
</dbReference>
<dbReference type="Pfam" id="PF13770">
    <property type="entry name" value="DUF4169"/>
    <property type="match status" value="1"/>
</dbReference>
<accession>A3U416</accession>
<dbReference type="STRING" id="252305.OB2597_03459"/>
<reference evidence="2 3" key="1">
    <citation type="journal article" date="2010" name="J. Bacteriol.">
        <title>Genome sequences of Oceanicola granulosus HTCC2516(T) and Oceanicola batsensis HTCC2597(TDelta).</title>
        <authorList>
            <person name="Thrash J.C."/>
            <person name="Cho J.C."/>
            <person name="Vergin K.L."/>
            <person name="Giovannoni S.J."/>
        </authorList>
    </citation>
    <scope>NUCLEOTIDE SEQUENCE [LARGE SCALE GENOMIC DNA]</scope>
    <source>
        <strain evidence="3">ATCC BAA-863 / DSM 15984 / KCTC 12145 / HTCC2597</strain>
    </source>
</reference>
<feature type="compositionally biased region" description="Basic and acidic residues" evidence="1">
    <location>
        <begin position="33"/>
        <end position="66"/>
    </location>
</feature>
<evidence type="ECO:0000313" key="2">
    <source>
        <dbReference type="EMBL" id="EAQ01063.1"/>
    </source>
</evidence>
<comment type="caution">
    <text evidence="2">The sequence shown here is derived from an EMBL/GenBank/DDBJ whole genome shotgun (WGS) entry which is preliminary data.</text>
</comment>
<keyword evidence="3" id="KW-1185">Reference proteome</keyword>
<feature type="region of interest" description="Disordered" evidence="1">
    <location>
        <begin position="1"/>
        <end position="66"/>
    </location>
</feature>
<dbReference type="eggNOG" id="ENOG50339KS">
    <property type="taxonomic scope" value="Bacteria"/>
</dbReference>
<name>A3U416_PSEBH</name>
<evidence type="ECO:0000256" key="1">
    <source>
        <dbReference type="SAM" id="MobiDB-lite"/>
    </source>
</evidence>
<dbReference type="Proteomes" id="UP000004318">
    <property type="component" value="Unassembled WGS sequence"/>
</dbReference>
<dbReference type="HOGENOM" id="CLU_187649_2_1_5"/>
<dbReference type="AlphaFoldDB" id="A3U416"/>
<protein>
    <submittedName>
        <fullName evidence="2">Uncharacterized protein</fullName>
    </submittedName>
</protein>
<dbReference type="OrthoDB" id="7192657at2"/>
<dbReference type="RefSeq" id="WP_009804942.1">
    <property type="nucleotide sequence ID" value="NZ_CH724131.1"/>
</dbReference>
<organism evidence="2 3">
    <name type="scientific">Pseudooceanicola batsensis (strain ATCC BAA-863 / DSM 15984 / KCTC 12145 / HTCC2597)</name>
    <name type="common">Oceanicola batsensis</name>
    <dbReference type="NCBI Taxonomy" id="252305"/>
    <lineage>
        <taxon>Bacteria</taxon>
        <taxon>Pseudomonadati</taxon>
        <taxon>Pseudomonadota</taxon>
        <taxon>Alphaproteobacteria</taxon>
        <taxon>Rhodobacterales</taxon>
        <taxon>Paracoccaceae</taxon>
        <taxon>Pseudooceanicola</taxon>
    </lineage>
</organism>
<dbReference type="EMBL" id="AAMO01000019">
    <property type="protein sequence ID" value="EAQ01063.1"/>
    <property type="molecule type" value="Genomic_DNA"/>
</dbReference>
<sequence length="66" mass="7543">MSKIVNLNRARKQKQRSDKRATADANAVKFGRTRAEKTQERSERDQAARRLDGHRLDGHGRDDPDG</sequence>